<dbReference type="CDD" id="cd01483">
    <property type="entry name" value="E1_enzyme_family"/>
    <property type="match status" value="1"/>
</dbReference>
<dbReference type="Proteomes" id="UP001156660">
    <property type="component" value="Unassembled WGS sequence"/>
</dbReference>
<feature type="domain" description="THIF-type NAD/FAD binding fold" evidence="1">
    <location>
        <begin position="20"/>
        <end position="270"/>
    </location>
</feature>
<dbReference type="InterPro" id="IPR035985">
    <property type="entry name" value="Ubiquitin-activating_enz"/>
</dbReference>
<dbReference type="PANTHER" id="PTHR43267:SF1">
    <property type="entry name" value="TRNA THREONYLCARBAMOYLADENOSINE DEHYDRATASE"/>
    <property type="match status" value="1"/>
</dbReference>
<dbReference type="Pfam" id="PF00899">
    <property type="entry name" value="ThiF"/>
    <property type="match status" value="1"/>
</dbReference>
<evidence type="ECO:0000313" key="2">
    <source>
        <dbReference type="EMBL" id="GLR75243.1"/>
    </source>
</evidence>
<gene>
    <name evidence="2" type="primary">moeW</name>
    <name evidence="2" type="ORF">GCM10007855_21170</name>
</gene>
<dbReference type="RefSeq" id="WP_211295918.1">
    <property type="nucleotide sequence ID" value="NZ_BSOU01000005.1"/>
</dbReference>
<dbReference type="EMBL" id="BSOU01000005">
    <property type="protein sequence ID" value="GLR75243.1"/>
    <property type="molecule type" value="Genomic_DNA"/>
</dbReference>
<sequence length="283" mass="31415">MMKDENRKDDYDHSLLFSRMLGIVSEEELKTLEGKKIAVPGAGGVGFTHAETLVRMGVGSVTIADFDTFGPENMNRQFGCTISTLGQEKADVLSRRLHDINPNVETKILTAISEDTIEEFLDGVDLVCDALDYFVIEPRMLMYRRARERGIPVIMSGPVGFGASLHLFTPEAMPFETFFNLQKNDTEQEKLVKFGNGLTPSSLYLNYQKSANLDFDAHKVASLSCSCLLASTLTGSSSVLQLLGKQSFKSAPYCYQLDLRAFKFEEVHLEHGVKSLPAVAEHE</sequence>
<organism evidence="2 3">
    <name type="scientific">Aliivibrio sifiae</name>
    <dbReference type="NCBI Taxonomy" id="566293"/>
    <lineage>
        <taxon>Bacteria</taxon>
        <taxon>Pseudomonadati</taxon>
        <taxon>Pseudomonadota</taxon>
        <taxon>Gammaproteobacteria</taxon>
        <taxon>Vibrionales</taxon>
        <taxon>Vibrionaceae</taxon>
        <taxon>Aliivibrio</taxon>
    </lineage>
</organism>
<dbReference type="PANTHER" id="PTHR43267">
    <property type="entry name" value="TRNA THREONYLCARBAMOYLADENOSINE DEHYDRATASE"/>
    <property type="match status" value="1"/>
</dbReference>
<proteinExistence type="predicted"/>
<dbReference type="InterPro" id="IPR000594">
    <property type="entry name" value="ThiF_NAD_FAD-bd"/>
</dbReference>
<dbReference type="InterPro" id="IPR045886">
    <property type="entry name" value="ThiF/MoeB/HesA"/>
</dbReference>
<comment type="caution">
    <text evidence="2">The sequence shown here is derived from an EMBL/GenBank/DDBJ whole genome shotgun (WGS) entry which is preliminary data.</text>
</comment>
<evidence type="ECO:0000313" key="3">
    <source>
        <dbReference type="Proteomes" id="UP001156660"/>
    </source>
</evidence>
<dbReference type="SUPFAM" id="SSF69572">
    <property type="entry name" value="Activating enzymes of the ubiquitin-like proteins"/>
    <property type="match status" value="1"/>
</dbReference>
<dbReference type="Gene3D" id="3.40.50.720">
    <property type="entry name" value="NAD(P)-binding Rossmann-like Domain"/>
    <property type="match status" value="1"/>
</dbReference>
<reference evidence="3" key="1">
    <citation type="journal article" date="2019" name="Int. J. Syst. Evol. Microbiol.">
        <title>The Global Catalogue of Microorganisms (GCM) 10K type strain sequencing project: providing services to taxonomists for standard genome sequencing and annotation.</title>
        <authorList>
            <consortium name="The Broad Institute Genomics Platform"/>
            <consortium name="The Broad Institute Genome Sequencing Center for Infectious Disease"/>
            <person name="Wu L."/>
            <person name="Ma J."/>
        </authorList>
    </citation>
    <scope>NUCLEOTIDE SEQUENCE [LARGE SCALE GENOMIC DNA]</scope>
    <source>
        <strain evidence="3">NBRC 105001</strain>
    </source>
</reference>
<name>A0ABQ6AM50_9GAMM</name>
<evidence type="ECO:0000259" key="1">
    <source>
        <dbReference type="Pfam" id="PF00899"/>
    </source>
</evidence>
<protein>
    <recommendedName>
        <fullName evidence="1">THIF-type NAD/FAD binding fold domain-containing protein</fullName>
    </recommendedName>
</protein>
<accession>A0ABQ6AM50</accession>
<keyword evidence="3" id="KW-1185">Reference proteome</keyword>